<dbReference type="PANTHER" id="PTHR10655:SF17">
    <property type="entry name" value="LYSOPHOSPHOLIPASE-LIKE PROTEIN 1"/>
    <property type="match status" value="1"/>
</dbReference>
<dbReference type="InterPro" id="IPR003140">
    <property type="entry name" value="PLipase/COase/thioEstase"/>
</dbReference>
<protein>
    <submittedName>
        <fullName evidence="4">Carboxylesterase</fullName>
    </submittedName>
</protein>
<accession>A0A1F6TDE2</accession>
<proteinExistence type="inferred from homology"/>
<dbReference type="PANTHER" id="PTHR10655">
    <property type="entry name" value="LYSOPHOSPHOLIPASE-RELATED"/>
    <property type="match status" value="1"/>
</dbReference>
<keyword evidence="2" id="KW-0378">Hydrolase</keyword>
<dbReference type="Proteomes" id="UP000179344">
    <property type="component" value="Unassembled WGS sequence"/>
</dbReference>
<feature type="domain" description="Phospholipase/carboxylesterase/thioesterase" evidence="3">
    <location>
        <begin position="19"/>
        <end position="222"/>
    </location>
</feature>
<gene>
    <name evidence="4" type="ORF">A2V92_00415</name>
</gene>
<evidence type="ECO:0000256" key="1">
    <source>
        <dbReference type="ARBA" id="ARBA00006499"/>
    </source>
</evidence>
<sequence>MDVEKFKDSPPVEIETGPAPTASVIWLHGLGADGHDFEPIVPELDLPEALALRFVFPHAPYRPVTINGGQVMRAWYDMALAERGVVQNAEDIRAAEEIIRQLIQNENARGIAPGRIVLAGFSQGGAVALHTGLRYPQRLAGILALSTLPPDVDELARTARRADTGIPVFMAHGRNDPLIPFALAREAARRLAENGMSMEWHEYAMAHGVVPEEIADISRWLTRILGAGAPG</sequence>
<evidence type="ECO:0000256" key="2">
    <source>
        <dbReference type="ARBA" id="ARBA00022801"/>
    </source>
</evidence>
<evidence type="ECO:0000259" key="3">
    <source>
        <dbReference type="Pfam" id="PF02230"/>
    </source>
</evidence>
<evidence type="ECO:0000313" key="5">
    <source>
        <dbReference type="Proteomes" id="UP000179344"/>
    </source>
</evidence>
<dbReference type="SUPFAM" id="SSF53474">
    <property type="entry name" value="alpha/beta-Hydrolases"/>
    <property type="match status" value="1"/>
</dbReference>
<dbReference type="Gene3D" id="3.40.50.1820">
    <property type="entry name" value="alpha/beta hydrolase"/>
    <property type="match status" value="1"/>
</dbReference>
<comment type="caution">
    <text evidence="4">The sequence shown here is derived from an EMBL/GenBank/DDBJ whole genome shotgun (WGS) entry which is preliminary data.</text>
</comment>
<dbReference type="EMBL" id="MFST01000131">
    <property type="protein sequence ID" value="OGI43086.1"/>
    <property type="molecule type" value="Genomic_DNA"/>
</dbReference>
<dbReference type="InterPro" id="IPR029058">
    <property type="entry name" value="AB_hydrolase_fold"/>
</dbReference>
<dbReference type="InterPro" id="IPR050565">
    <property type="entry name" value="LYPA1-2/EST-like"/>
</dbReference>
<dbReference type="AlphaFoldDB" id="A0A1F6TDE2"/>
<dbReference type="Pfam" id="PF02230">
    <property type="entry name" value="Abhydrolase_2"/>
    <property type="match status" value="1"/>
</dbReference>
<name>A0A1F6TDE2_9PROT</name>
<reference evidence="4 5" key="1">
    <citation type="journal article" date="2016" name="Nat. Commun.">
        <title>Thousands of microbial genomes shed light on interconnected biogeochemical processes in an aquifer system.</title>
        <authorList>
            <person name="Anantharaman K."/>
            <person name="Brown C.T."/>
            <person name="Hug L.A."/>
            <person name="Sharon I."/>
            <person name="Castelle C.J."/>
            <person name="Probst A.J."/>
            <person name="Thomas B.C."/>
            <person name="Singh A."/>
            <person name="Wilkins M.J."/>
            <person name="Karaoz U."/>
            <person name="Brodie E.L."/>
            <person name="Williams K.H."/>
            <person name="Hubbard S.S."/>
            <person name="Banfield J.F."/>
        </authorList>
    </citation>
    <scope>NUCLEOTIDE SEQUENCE [LARGE SCALE GENOMIC DNA]</scope>
</reference>
<organism evidence="4 5">
    <name type="scientific">Candidatus Muproteobacteria bacterium RBG_16_65_31</name>
    <dbReference type="NCBI Taxonomy" id="1817759"/>
    <lineage>
        <taxon>Bacteria</taxon>
        <taxon>Pseudomonadati</taxon>
        <taxon>Pseudomonadota</taxon>
        <taxon>Candidatus Muproteobacteria</taxon>
    </lineage>
</organism>
<dbReference type="GO" id="GO:0016787">
    <property type="term" value="F:hydrolase activity"/>
    <property type="evidence" value="ECO:0007669"/>
    <property type="project" value="UniProtKB-KW"/>
</dbReference>
<comment type="similarity">
    <text evidence="1">Belongs to the AB hydrolase superfamily. AB hydrolase 2 family.</text>
</comment>
<evidence type="ECO:0000313" key="4">
    <source>
        <dbReference type="EMBL" id="OGI43086.1"/>
    </source>
</evidence>